<proteinExistence type="predicted"/>
<feature type="signal peptide" evidence="1">
    <location>
        <begin position="1"/>
        <end position="19"/>
    </location>
</feature>
<keyword evidence="1" id="KW-0732">Signal</keyword>
<organism evidence="2 3">
    <name type="scientific">Colletotrichum sojae</name>
    <dbReference type="NCBI Taxonomy" id="2175907"/>
    <lineage>
        <taxon>Eukaryota</taxon>
        <taxon>Fungi</taxon>
        <taxon>Dikarya</taxon>
        <taxon>Ascomycota</taxon>
        <taxon>Pezizomycotina</taxon>
        <taxon>Sordariomycetes</taxon>
        <taxon>Hypocreomycetidae</taxon>
        <taxon>Glomerellales</taxon>
        <taxon>Glomerellaceae</taxon>
        <taxon>Colletotrichum</taxon>
        <taxon>Colletotrichum orchidearum species complex</taxon>
    </lineage>
</organism>
<gene>
    <name evidence="2" type="ORF">CSOJ01_02056</name>
</gene>
<dbReference type="PANTHER" id="PTHR39603">
    <property type="entry name" value="CYANOVIRIN-N DOMAIN-CONTAINING PROTEIN"/>
    <property type="match status" value="1"/>
</dbReference>
<sequence length="181" mass="18937">MVNFIRAASLLALVPFISAAPTTADALEVRAETELFSFEKWAEDIMANPGGNHLSPDEAVALAFNQTSNDEHTIQKRASCNIVAGSPASAADAVWCIDFIAARANVKCEAAVSGTSFCRRGLAQITGVSGGFNPPRSTSTLCGNVARSAGAIMDQCTRNGQVYGTTAAWGNGNLAVHIRHP</sequence>
<dbReference type="EMBL" id="WIGN01000017">
    <property type="protein sequence ID" value="KAF6818175.1"/>
    <property type="molecule type" value="Genomic_DNA"/>
</dbReference>
<evidence type="ECO:0008006" key="4">
    <source>
        <dbReference type="Google" id="ProtNLM"/>
    </source>
</evidence>
<reference evidence="2 3" key="1">
    <citation type="journal article" date="2020" name="Phytopathology">
        <title>Genome Sequence Resources of Colletotrichum truncatum, C. plurivorum, C. musicola, and C. sojae: Four Species Pathogenic to Soybean (Glycine max).</title>
        <authorList>
            <person name="Rogerio F."/>
            <person name="Boufleur T.R."/>
            <person name="Ciampi-Guillardi M."/>
            <person name="Sukno S.A."/>
            <person name="Thon M.R."/>
            <person name="Massola Junior N.S."/>
            <person name="Baroncelli R."/>
        </authorList>
    </citation>
    <scope>NUCLEOTIDE SEQUENCE [LARGE SCALE GENOMIC DNA]</scope>
    <source>
        <strain evidence="2 3">LFN0009</strain>
    </source>
</reference>
<dbReference type="PANTHER" id="PTHR39603:SF1">
    <property type="entry name" value="CYANOVIRIN-N DOMAIN-CONTAINING PROTEIN"/>
    <property type="match status" value="1"/>
</dbReference>
<keyword evidence="3" id="KW-1185">Reference proteome</keyword>
<evidence type="ECO:0000256" key="1">
    <source>
        <dbReference type="SAM" id="SignalP"/>
    </source>
</evidence>
<dbReference type="Proteomes" id="UP000652219">
    <property type="component" value="Unassembled WGS sequence"/>
</dbReference>
<name>A0A8H6JSU9_9PEZI</name>
<accession>A0A8H6JSU9</accession>
<feature type="chain" id="PRO_5034262273" description="Ecp2 effector protein domain-containing protein" evidence="1">
    <location>
        <begin position="20"/>
        <end position="181"/>
    </location>
</feature>
<comment type="caution">
    <text evidence="2">The sequence shown here is derived from an EMBL/GenBank/DDBJ whole genome shotgun (WGS) entry which is preliminary data.</text>
</comment>
<protein>
    <recommendedName>
        <fullName evidence="4">Ecp2 effector protein domain-containing protein</fullName>
    </recommendedName>
</protein>
<dbReference type="AlphaFoldDB" id="A0A8H6JSU9"/>
<evidence type="ECO:0000313" key="3">
    <source>
        <dbReference type="Proteomes" id="UP000652219"/>
    </source>
</evidence>
<evidence type="ECO:0000313" key="2">
    <source>
        <dbReference type="EMBL" id="KAF6818175.1"/>
    </source>
</evidence>